<evidence type="ECO:0000313" key="2">
    <source>
        <dbReference type="Proteomes" id="UP000316471"/>
    </source>
</evidence>
<organism evidence="1 2">
    <name type="scientific">Aerolutibacter ruishenii</name>
    <dbReference type="NCBI Taxonomy" id="686800"/>
    <lineage>
        <taxon>Bacteria</taxon>
        <taxon>Pseudomonadati</taxon>
        <taxon>Pseudomonadota</taxon>
        <taxon>Gammaproteobacteria</taxon>
        <taxon>Lysobacterales</taxon>
        <taxon>Lysobacteraceae</taxon>
        <taxon>Aerolutibacter</taxon>
    </lineage>
</organism>
<keyword evidence="2" id="KW-1185">Reference proteome</keyword>
<dbReference type="AlphaFoldDB" id="A0A562LGH7"/>
<reference evidence="1 2" key="1">
    <citation type="journal article" date="2015" name="Stand. Genomic Sci.">
        <title>Genomic Encyclopedia of Bacterial and Archaeal Type Strains, Phase III: the genomes of soil and plant-associated and newly described type strains.</title>
        <authorList>
            <person name="Whitman W.B."/>
            <person name="Woyke T."/>
            <person name="Klenk H.P."/>
            <person name="Zhou Y."/>
            <person name="Lilburn T.G."/>
            <person name="Beck B.J."/>
            <person name="De Vos P."/>
            <person name="Vandamme P."/>
            <person name="Eisen J.A."/>
            <person name="Garrity G."/>
            <person name="Hugenholtz P."/>
            <person name="Kyrpides N.C."/>
        </authorList>
    </citation>
    <scope>NUCLEOTIDE SEQUENCE [LARGE SCALE GENOMIC DNA]</scope>
    <source>
        <strain evidence="1 2">CGMCC 1.10136</strain>
    </source>
</reference>
<protein>
    <submittedName>
        <fullName evidence="1">Uncharacterized protein</fullName>
    </submittedName>
</protein>
<name>A0A562LGH7_9GAMM</name>
<proteinExistence type="predicted"/>
<evidence type="ECO:0000313" key="1">
    <source>
        <dbReference type="EMBL" id="TWI06724.1"/>
    </source>
</evidence>
<accession>A0A562LGH7</accession>
<comment type="caution">
    <text evidence="1">The sequence shown here is derived from an EMBL/GenBank/DDBJ whole genome shotgun (WGS) entry which is preliminary data.</text>
</comment>
<sequence>MSHRRRTQPEFISNETVDSTTVRMVFSIPMSTAHALRKLAVYASLDAMRPCACAQATGLNWITNFTWAHRAGIGHV</sequence>
<gene>
    <name evidence="1" type="ORF">IP93_02947</name>
</gene>
<dbReference type="Proteomes" id="UP000316471">
    <property type="component" value="Unassembled WGS sequence"/>
</dbReference>
<dbReference type="EMBL" id="VLKP01000016">
    <property type="protein sequence ID" value="TWI06724.1"/>
    <property type="molecule type" value="Genomic_DNA"/>
</dbReference>